<accession>A0A921GCP5</accession>
<dbReference type="Proteomes" id="UP000749320">
    <property type="component" value="Unassembled WGS sequence"/>
</dbReference>
<evidence type="ECO:0000313" key="3">
    <source>
        <dbReference type="Proteomes" id="UP000749320"/>
    </source>
</evidence>
<evidence type="ECO:0000313" key="2">
    <source>
        <dbReference type="EMBL" id="HJF41256.1"/>
    </source>
</evidence>
<reference evidence="2" key="1">
    <citation type="journal article" date="2021" name="PeerJ">
        <title>Extensive microbial diversity within the chicken gut microbiome revealed by metagenomics and culture.</title>
        <authorList>
            <person name="Gilroy R."/>
            <person name="Ravi A."/>
            <person name="Getino M."/>
            <person name="Pursley I."/>
            <person name="Horton D.L."/>
            <person name="Alikhan N.F."/>
            <person name="Baker D."/>
            <person name="Gharbi K."/>
            <person name="Hall N."/>
            <person name="Watson M."/>
            <person name="Adriaenssens E.M."/>
            <person name="Foster-Nyarko E."/>
            <person name="Jarju S."/>
            <person name="Secka A."/>
            <person name="Antonio M."/>
            <person name="Oren A."/>
            <person name="Chaudhuri R.R."/>
            <person name="La Ragione R."/>
            <person name="Hildebrand F."/>
            <person name="Pallen M.J."/>
        </authorList>
    </citation>
    <scope>NUCLEOTIDE SEQUENCE</scope>
    <source>
        <strain evidence="2">CHK193-16274</strain>
    </source>
</reference>
<feature type="signal peptide" evidence="1">
    <location>
        <begin position="1"/>
        <end position="20"/>
    </location>
</feature>
<feature type="chain" id="PRO_5039160122" evidence="1">
    <location>
        <begin position="21"/>
        <end position="758"/>
    </location>
</feature>
<dbReference type="AlphaFoldDB" id="A0A921GCP5"/>
<proteinExistence type="predicted"/>
<reference evidence="2" key="2">
    <citation type="submission" date="2021-09" db="EMBL/GenBank/DDBJ databases">
        <authorList>
            <person name="Gilroy R."/>
        </authorList>
    </citation>
    <scope>NUCLEOTIDE SEQUENCE</scope>
    <source>
        <strain evidence="2">CHK193-16274</strain>
    </source>
</reference>
<evidence type="ECO:0000256" key="1">
    <source>
        <dbReference type="SAM" id="SignalP"/>
    </source>
</evidence>
<name>A0A921GCP5_9FIRM</name>
<organism evidence="2 3">
    <name type="scientific">Thomasclavelia spiroformis</name>
    <dbReference type="NCBI Taxonomy" id="29348"/>
    <lineage>
        <taxon>Bacteria</taxon>
        <taxon>Bacillati</taxon>
        <taxon>Bacillota</taxon>
        <taxon>Erysipelotrichia</taxon>
        <taxon>Erysipelotrichales</taxon>
        <taxon>Coprobacillaceae</taxon>
        <taxon>Thomasclavelia</taxon>
    </lineage>
</organism>
<sequence length="758" mass="81338">MRKLKIILTCLLCFSLLCFGQTSNYTINAAENELIVSDNYPDFEGWLDNLGLSDTVKITASSIGTDKTILPKQVTLLTGWDGGFFGTDQPKVRQFGYNEGSFTFESGSQTIVQYLNFNMPDKAIIIPEKTNITFKNCIFVNTVVNNGIATFEDCVFTNGKIENNGTAKYTGSSQEPENIGSSKPSHIALDINLQEETLNNAIINQEYLHRISYELIGTNKDNAIVETSVSDESGLIAKIENNTIQLSGVPKTMEPIIVYVTASAKGDKTVTKQITIYVNEEISIRIDGQLPCITKGQNGYQAYLDVFVKTGNNEEINYYDYIQTNSLAKLTTNITPNDSGMNVSYLFDQLVVSGKPVKSGTYQISVTLEDKGQIVSSNAIELRIYEGNETLKQQFALIDHQQTTWDMEPYEIWQSDHAIVPTWLTHIYGSHESGLYGQIGNNQSLATDTLIIPKDSHVTLENIKINNSVKVIVESGGSLTLKDSVIFGPIEINGGIFSMDSSSALTDTLTLNDGSVLKDANIESNARFLTDGAIKPDIENVVIVNGKITVEGTNVIQGDSGSGSLAGQTALIVNGEVVINKDSTLTVNGGGDENYAPGHIGGIGIQLNSGVISGAGTLIVNGGVGNDGPGGDAITGQGKISVNELISNGGDSHKIIDKLYAGGNALGKEVIVTSKNVTLKGGDGNPKGSAVIYKTEEITDSKNSAVPEISISNNLLSNNINNDTTSSIKTGDKSTADNLLGLICISGIFISMLMKKEN</sequence>
<protein>
    <submittedName>
        <fullName evidence="2">Uncharacterized protein</fullName>
    </submittedName>
</protein>
<gene>
    <name evidence="2" type="ORF">K8V91_10050</name>
</gene>
<dbReference type="EMBL" id="DYWV01000348">
    <property type="protein sequence ID" value="HJF41256.1"/>
    <property type="molecule type" value="Genomic_DNA"/>
</dbReference>
<comment type="caution">
    <text evidence="2">The sequence shown here is derived from an EMBL/GenBank/DDBJ whole genome shotgun (WGS) entry which is preliminary data.</text>
</comment>
<dbReference type="RefSeq" id="WP_191376617.1">
    <property type="nucleotide sequence ID" value="NZ_CAJFOD010000137.1"/>
</dbReference>
<keyword evidence="1" id="KW-0732">Signal</keyword>